<proteinExistence type="predicted"/>
<dbReference type="EMBL" id="KN832870">
    <property type="protein sequence ID" value="KIN08193.1"/>
    <property type="molecule type" value="Genomic_DNA"/>
</dbReference>
<gene>
    <name evidence="2" type="ORF">OIDMADRAFT_23017</name>
</gene>
<dbReference type="HOGENOM" id="CLU_1415572_0_0_1"/>
<protein>
    <submittedName>
        <fullName evidence="2">Uncharacterized protein</fullName>
    </submittedName>
</protein>
<dbReference type="InParanoid" id="A0A0C3E1L9"/>
<evidence type="ECO:0000256" key="1">
    <source>
        <dbReference type="SAM" id="MobiDB-lite"/>
    </source>
</evidence>
<sequence>MGVQPGLALAGGKGTRSDNVRCHPISFASFISNWGILPRRRLHSVVSPLESNASIFWAMLVGLRRCGAPQVGAAVVLFPAVAIAGLDTRMRRRHLQVRCAVLELMQEYAAAAYSGQVDPSVSFSPQAPKLSGLGWCGRRGWPVSSPAAHSWEGRRSSSDAREGTAQASTEGKRESNRREKGTDAGERRAIAQ</sequence>
<dbReference type="AlphaFoldDB" id="A0A0C3E1L9"/>
<evidence type="ECO:0000313" key="2">
    <source>
        <dbReference type="EMBL" id="KIN08193.1"/>
    </source>
</evidence>
<dbReference type="Proteomes" id="UP000054321">
    <property type="component" value="Unassembled WGS sequence"/>
</dbReference>
<keyword evidence="3" id="KW-1185">Reference proteome</keyword>
<reference evidence="3" key="2">
    <citation type="submission" date="2015-01" db="EMBL/GenBank/DDBJ databases">
        <title>Evolutionary Origins and Diversification of the Mycorrhizal Mutualists.</title>
        <authorList>
            <consortium name="DOE Joint Genome Institute"/>
            <consortium name="Mycorrhizal Genomics Consortium"/>
            <person name="Kohler A."/>
            <person name="Kuo A."/>
            <person name="Nagy L.G."/>
            <person name="Floudas D."/>
            <person name="Copeland A."/>
            <person name="Barry K.W."/>
            <person name="Cichocki N."/>
            <person name="Veneault-Fourrey C."/>
            <person name="LaButti K."/>
            <person name="Lindquist E.A."/>
            <person name="Lipzen A."/>
            <person name="Lundell T."/>
            <person name="Morin E."/>
            <person name="Murat C."/>
            <person name="Riley R."/>
            <person name="Ohm R."/>
            <person name="Sun H."/>
            <person name="Tunlid A."/>
            <person name="Henrissat B."/>
            <person name="Grigoriev I.V."/>
            <person name="Hibbett D.S."/>
            <person name="Martin F."/>
        </authorList>
    </citation>
    <scope>NUCLEOTIDE SEQUENCE [LARGE SCALE GENOMIC DNA]</scope>
    <source>
        <strain evidence="3">Zn</strain>
    </source>
</reference>
<accession>A0A0C3E1L9</accession>
<feature type="compositionally biased region" description="Basic and acidic residues" evidence="1">
    <location>
        <begin position="170"/>
        <end position="192"/>
    </location>
</feature>
<feature type="compositionally biased region" description="Basic and acidic residues" evidence="1">
    <location>
        <begin position="151"/>
        <end position="162"/>
    </location>
</feature>
<reference evidence="2 3" key="1">
    <citation type="submission" date="2014-04" db="EMBL/GenBank/DDBJ databases">
        <authorList>
            <consortium name="DOE Joint Genome Institute"/>
            <person name="Kuo A."/>
            <person name="Martino E."/>
            <person name="Perotto S."/>
            <person name="Kohler A."/>
            <person name="Nagy L.G."/>
            <person name="Floudas D."/>
            <person name="Copeland A."/>
            <person name="Barry K.W."/>
            <person name="Cichocki N."/>
            <person name="Veneault-Fourrey C."/>
            <person name="LaButti K."/>
            <person name="Lindquist E.A."/>
            <person name="Lipzen A."/>
            <person name="Lundell T."/>
            <person name="Morin E."/>
            <person name="Murat C."/>
            <person name="Sun H."/>
            <person name="Tunlid A."/>
            <person name="Henrissat B."/>
            <person name="Grigoriev I.V."/>
            <person name="Hibbett D.S."/>
            <person name="Martin F."/>
            <person name="Nordberg H.P."/>
            <person name="Cantor M.N."/>
            <person name="Hua S.X."/>
        </authorList>
    </citation>
    <scope>NUCLEOTIDE SEQUENCE [LARGE SCALE GENOMIC DNA]</scope>
    <source>
        <strain evidence="2 3">Zn</strain>
    </source>
</reference>
<name>A0A0C3E1L9_OIDMZ</name>
<evidence type="ECO:0000313" key="3">
    <source>
        <dbReference type="Proteomes" id="UP000054321"/>
    </source>
</evidence>
<organism evidence="2 3">
    <name type="scientific">Oidiodendron maius (strain Zn)</name>
    <dbReference type="NCBI Taxonomy" id="913774"/>
    <lineage>
        <taxon>Eukaryota</taxon>
        <taxon>Fungi</taxon>
        <taxon>Dikarya</taxon>
        <taxon>Ascomycota</taxon>
        <taxon>Pezizomycotina</taxon>
        <taxon>Leotiomycetes</taxon>
        <taxon>Leotiomycetes incertae sedis</taxon>
        <taxon>Myxotrichaceae</taxon>
        <taxon>Oidiodendron</taxon>
    </lineage>
</organism>
<feature type="region of interest" description="Disordered" evidence="1">
    <location>
        <begin position="144"/>
        <end position="192"/>
    </location>
</feature>